<feature type="transmembrane region" description="Helical" evidence="1">
    <location>
        <begin position="105"/>
        <end position="121"/>
    </location>
</feature>
<accession>A0A7J5B1S1</accession>
<feature type="transmembrane region" description="Helical" evidence="1">
    <location>
        <begin position="304"/>
        <end position="323"/>
    </location>
</feature>
<dbReference type="Proteomes" id="UP000490386">
    <property type="component" value="Unassembled WGS sequence"/>
</dbReference>
<feature type="transmembrane region" description="Helical" evidence="1">
    <location>
        <begin position="259"/>
        <end position="283"/>
    </location>
</feature>
<evidence type="ECO:0000256" key="1">
    <source>
        <dbReference type="SAM" id="Phobius"/>
    </source>
</evidence>
<dbReference type="PANTHER" id="PTHR30590:SF2">
    <property type="entry name" value="INNER MEMBRANE PROTEIN"/>
    <property type="match status" value="1"/>
</dbReference>
<comment type="caution">
    <text evidence="3">The sequence shown here is derived from an EMBL/GenBank/DDBJ whole genome shotgun (WGS) entry which is preliminary data.</text>
</comment>
<keyword evidence="1" id="KW-0812">Transmembrane</keyword>
<dbReference type="OrthoDB" id="2388539at2"/>
<organism evidence="3 4">
    <name type="scientific">Pseudoclavibacter terrae</name>
    <dbReference type="NCBI Taxonomy" id="1530195"/>
    <lineage>
        <taxon>Bacteria</taxon>
        <taxon>Bacillati</taxon>
        <taxon>Actinomycetota</taxon>
        <taxon>Actinomycetes</taxon>
        <taxon>Micrococcales</taxon>
        <taxon>Microbacteriaceae</taxon>
        <taxon>Pseudoclavibacter</taxon>
    </lineage>
</organism>
<feature type="transmembrane region" description="Helical" evidence="1">
    <location>
        <begin position="128"/>
        <end position="150"/>
    </location>
</feature>
<dbReference type="InterPro" id="IPR007349">
    <property type="entry name" value="DUF418"/>
</dbReference>
<feature type="domain" description="DUF418" evidence="2">
    <location>
        <begin position="206"/>
        <end position="371"/>
    </location>
</feature>
<dbReference type="EMBL" id="WBJX01000003">
    <property type="protein sequence ID" value="KAB1637878.1"/>
    <property type="molecule type" value="Genomic_DNA"/>
</dbReference>
<dbReference type="Pfam" id="PF04235">
    <property type="entry name" value="DUF418"/>
    <property type="match status" value="1"/>
</dbReference>
<feature type="transmembrane region" description="Helical" evidence="1">
    <location>
        <begin position="329"/>
        <end position="352"/>
    </location>
</feature>
<name>A0A7J5B1S1_9MICO</name>
<evidence type="ECO:0000313" key="3">
    <source>
        <dbReference type="EMBL" id="KAB1637878.1"/>
    </source>
</evidence>
<gene>
    <name evidence="3" type="ORF">F8O03_09955</name>
</gene>
<keyword evidence="1" id="KW-0472">Membrane</keyword>
<keyword evidence="4" id="KW-1185">Reference proteome</keyword>
<proteinExistence type="predicted"/>
<feature type="transmembrane region" description="Helical" evidence="1">
    <location>
        <begin position="182"/>
        <end position="207"/>
    </location>
</feature>
<evidence type="ECO:0000313" key="4">
    <source>
        <dbReference type="Proteomes" id="UP000490386"/>
    </source>
</evidence>
<dbReference type="AlphaFoldDB" id="A0A7J5B1S1"/>
<dbReference type="InterPro" id="IPR052529">
    <property type="entry name" value="Bact_Transport_Assoc"/>
</dbReference>
<keyword evidence="1" id="KW-1133">Transmembrane helix</keyword>
<feature type="transmembrane region" description="Helical" evidence="1">
    <location>
        <begin position="219"/>
        <end position="239"/>
    </location>
</feature>
<evidence type="ECO:0000259" key="2">
    <source>
        <dbReference type="Pfam" id="PF04235"/>
    </source>
</evidence>
<protein>
    <submittedName>
        <fullName evidence="3">DUF418 domain-containing protein</fullName>
    </submittedName>
</protein>
<dbReference type="PANTHER" id="PTHR30590">
    <property type="entry name" value="INNER MEMBRANE PROTEIN"/>
    <property type="match status" value="1"/>
</dbReference>
<sequence length="377" mass="40886">MMLLLIALAHTPWFLFTSEIGATLMHPADGNLADRIAQAFTIVVVDTRTHTMFGFLFAYGIWQLYSRQVAKGLPVEDARRLLRTRHWWLLAFGLVHAVLLWQGDILGTYGLIGLIMVPLFFNRSDRTLKVWIGVLLAISFVFAVGSFAAMQLLPPLPAVPNAQQPILAETDVLAALVLRVAAWFPGLLSGVASLALPTAFLFGLLAARHRILEEPAKHLPLLRTAAIGGIGVGWSAGLVQVMVHFDMLDLPNPAGFGSVHFFTGIFAGVGYAAAFGLIAHHVQTRGSGLRLPGRALLALGRRSLSGYLTQSLLFVPLLAAWGFGLGAHLSSWSAMVVAIGAWIITVAVASLLDRRNVRGPAEVALRKLSYRTLRKRP</sequence>
<reference evidence="3 4" key="1">
    <citation type="submission" date="2019-09" db="EMBL/GenBank/DDBJ databases">
        <title>Phylogeny of genus Pseudoclavibacter and closely related genus.</title>
        <authorList>
            <person name="Li Y."/>
        </authorList>
    </citation>
    <scope>NUCLEOTIDE SEQUENCE [LARGE SCALE GENOMIC DNA]</scope>
    <source>
        <strain evidence="3 4">THG-MD12</strain>
    </source>
</reference>